<protein>
    <submittedName>
        <fullName evidence="2">Uncharacterized protein</fullName>
    </submittedName>
</protein>
<geneLocation type="plasmid" evidence="3">
    <name>pi41_1</name>
</geneLocation>
<evidence type="ECO:0000313" key="3">
    <source>
        <dbReference type="Proteomes" id="UP000317909"/>
    </source>
</evidence>
<name>A0A517U6U8_9BACT</name>
<proteinExistence type="predicted"/>
<dbReference type="Proteomes" id="UP000317909">
    <property type="component" value="Plasmid pI41_1"/>
</dbReference>
<reference evidence="2 3" key="1">
    <citation type="submission" date="2019-02" db="EMBL/GenBank/DDBJ databases">
        <title>Deep-cultivation of Planctomycetes and their phenomic and genomic characterization uncovers novel biology.</title>
        <authorList>
            <person name="Wiegand S."/>
            <person name="Jogler M."/>
            <person name="Boedeker C."/>
            <person name="Pinto D."/>
            <person name="Vollmers J."/>
            <person name="Rivas-Marin E."/>
            <person name="Kohn T."/>
            <person name="Peeters S.H."/>
            <person name="Heuer A."/>
            <person name="Rast P."/>
            <person name="Oberbeckmann S."/>
            <person name="Bunk B."/>
            <person name="Jeske O."/>
            <person name="Meyerdierks A."/>
            <person name="Storesund J.E."/>
            <person name="Kallscheuer N."/>
            <person name="Luecker S."/>
            <person name="Lage O.M."/>
            <person name="Pohl T."/>
            <person name="Merkel B.J."/>
            <person name="Hornburger P."/>
            <person name="Mueller R.-W."/>
            <person name="Bruemmer F."/>
            <person name="Labrenz M."/>
            <person name="Spormann A.M."/>
            <person name="Op den Camp H."/>
            <person name="Overmann J."/>
            <person name="Amann R."/>
            <person name="Jetten M.S.M."/>
            <person name="Mascher T."/>
            <person name="Medema M.H."/>
            <person name="Devos D.P."/>
            <person name="Kaster A.-K."/>
            <person name="Ovreas L."/>
            <person name="Rohde M."/>
            <person name="Galperin M.Y."/>
            <person name="Jogler C."/>
        </authorList>
    </citation>
    <scope>NUCLEOTIDE SEQUENCE [LARGE SCALE GENOMIC DNA]</scope>
    <source>
        <strain evidence="2 3">I41</strain>
        <plasmid evidence="3">pi41_1</plasmid>
    </source>
</reference>
<dbReference type="RefSeq" id="WP_145436603.1">
    <property type="nucleotide sequence ID" value="NZ_CP036340.1"/>
</dbReference>
<organism evidence="2 3">
    <name type="scientific">Lacipirellula limnantheis</name>
    <dbReference type="NCBI Taxonomy" id="2528024"/>
    <lineage>
        <taxon>Bacteria</taxon>
        <taxon>Pseudomonadati</taxon>
        <taxon>Planctomycetota</taxon>
        <taxon>Planctomycetia</taxon>
        <taxon>Pirellulales</taxon>
        <taxon>Lacipirellulaceae</taxon>
        <taxon>Lacipirellula</taxon>
    </lineage>
</organism>
<evidence type="ECO:0000313" key="2">
    <source>
        <dbReference type="EMBL" id="QDT76356.1"/>
    </source>
</evidence>
<keyword evidence="2" id="KW-0614">Plasmid</keyword>
<feature type="signal peptide" evidence="1">
    <location>
        <begin position="1"/>
        <end position="25"/>
    </location>
</feature>
<keyword evidence="1" id="KW-0732">Signal</keyword>
<dbReference type="KEGG" id="llh:I41_56060"/>
<feature type="chain" id="PRO_5021825045" evidence="1">
    <location>
        <begin position="26"/>
        <end position="292"/>
    </location>
</feature>
<keyword evidence="3" id="KW-1185">Reference proteome</keyword>
<sequence precursor="true">MRLHKALAVQIINVLVLFSSASWSAATTVDFEKLQHGQDILDLYTGIYVTGVNLSGRVYNEGTFDTLNFGNSSSKFAYTGNIGDTGTSIDFVHPTLKYYHGATAVSVLVGDGDPISETTEVTFYNLWNQPILTTVVTTLVEGIRISGPVEPIGAMRIRVVSGSESGAAFDDLEFTLLSSDILLGDSDDDRDVDGADFLNWQRWAGFGIPSAADWNGDMKVDQHDLEIWRRAWRTAESGQVTGVPEQSTGVLAIVFALVGCSMFSTEIKGRQPRTSSTCLRSRVTVPTLTPNV</sequence>
<dbReference type="EMBL" id="CP036340">
    <property type="protein sequence ID" value="QDT76356.1"/>
    <property type="molecule type" value="Genomic_DNA"/>
</dbReference>
<gene>
    <name evidence="2" type="ORF">I41_56060</name>
</gene>
<dbReference type="AlphaFoldDB" id="A0A517U6U8"/>
<evidence type="ECO:0000256" key="1">
    <source>
        <dbReference type="SAM" id="SignalP"/>
    </source>
</evidence>
<accession>A0A517U6U8</accession>